<accession>A0A9W4SKT9</accession>
<evidence type="ECO:0000313" key="5">
    <source>
        <dbReference type="EMBL" id="CAI2173145.1"/>
    </source>
</evidence>
<evidence type="ECO:0000256" key="2">
    <source>
        <dbReference type="SAM" id="MobiDB-lite"/>
    </source>
</evidence>
<dbReference type="GO" id="GO:0006078">
    <property type="term" value="P:(1-&gt;6)-beta-D-glucan biosynthetic process"/>
    <property type="evidence" value="ECO:0007669"/>
    <property type="project" value="InterPro"/>
</dbReference>
<dbReference type="OrthoDB" id="2432613at2759"/>
<name>A0A9W4SKT9_9GLOM</name>
<sequence length="219" mass="23522">MKFPTTLFGVTLFLVSSTGAGITTYNPYESVTWNGGEKETITWVDDRKVPTLNKIGEVTIELMAGGPENQHVVTNIGKALATAKTFTYTVPKDVGPPGNFYFIKYTTESYFAFSGRFSIEGVNGNIEGFDPKTPNVKSPVNNITTTTISSTSSYLTPSQTGASQNSSPSETKNPGDKSNDSVPKKSSPDDDQANDASSFLPSFLGITTSAFALTLTYLY</sequence>
<dbReference type="Proteomes" id="UP001153678">
    <property type="component" value="Unassembled WGS sequence"/>
</dbReference>
<reference evidence="5" key="1">
    <citation type="submission" date="2022-08" db="EMBL/GenBank/DDBJ databases">
        <authorList>
            <person name="Kallberg Y."/>
            <person name="Tangrot J."/>
            <person name="Rosling A."/>
        </authorList>
    </citation>
    <scope>NUCLEOTIDE SEQUENCE</scope>
    <source>
        <strain evidence="5">Wild A</strain>
    </source>
</reference>
<comment type="caution">
    <text evidence="5">The sequence shown here is derived from an EMBL/GenBank/DDBJ whole genome shotgun (WGS) entry which is preliminary data.</text>
</comment>
<feature type="compositionally biased region" description="Polar residues" evidence="2">
    <location>
        <begin position="161"/>
        <end position="172"/>
    </location>
</feature>
<evidence type="ECO:0000256" key="1">
    <source>
        <dbReference type="ARBA" id="ARBA00022729"/>
    </source>
</evidence>
<feature type="domain" description="Yeast cell wall synthesis Kre9/Knh1-like N-terminal" evidence="4">
    <location>
        <begin position="27"/>
        <end position="119"/>
    </location>
</feature>
<protein>
    <submittedName>
        <fullName evidence="5">15996_t:CDS:1</fullName>
    </submittedName>
</protein>
<dbReference type="PANTHER" id="PTHR28154">
    <property type="entry name" value="CELL WALL SYNTHESIS PROTEIN KNH1-RELATED"/>
    <property type="match status" value="1"/>
</dbReference>
<dbReference type="InterPro" id="IPR018466">
    <property type="entry name" value="Kre9/Knh1-like_N"/>
</dbReference>
<organism evidence="5 6">
    <name type="scientific">Funneliformis geosporum</name>
    <dbReference type="NCBI Taxonomy" id="1117311"/>
    <lineage>
        <taxon>Eukaryota</taxon>
        <taxon>Fungi</taxon>
        <taxon>Fungi incertae sedis</taxon>
        <taxon>Mucoromycota</taxon>
        <taxon>Glomeromycotina</taxon>
        <taxon>Glomeromycetes</taxon>
        <taxon>Glomerales</taxon>
        <taxon>Glomeraceae</taxon>
        <taxon>Funneliformis</taxon>
    </lineage>
</organism>
<keyword evidence="1 3" id="KW-0732">Signal</keyword>
<evidence type="ECO:0000256" key="3">
    <source>
        <dbReference type="SAM" id="SignalP"/>
    </source>
</evidence>
<feature type="compositionally biased region" description="Basic and acidic residues" evidence="2">
    <location>
        <begin position="173"/>
        <end position="188"/>
    </location>
</feature>
<dbReference type="InterPro" id="IPR045328">
    <property type="entry name" value="Kre9/Knh1"/>
</dbReference>
<feature type="region of interest" description="Disordered" evidence="2">
    <location>
        <begin position="148"/>
        <end position="198"/>
    </location>
</feature>
<gene>
    <name evidence="5" type="ORF">FWILDA_LOCUS5939</name>
</gene>
<evidence type="ECO:0000259" key="4">
    <source>
        <dbReference type="Pfam" id="PF10342"/>
    </source>
</evidence>
<dbReference type="GO" id="GO:0042546">
    <property type="term" value="P:cell wall biogenesis"/>
    <property type="evidence" value="ECO:0007669"/>
    <property type="project" value="InterPro"/>
</dbReference>
<evidence type="ECO:0000313" key="6">
    <source>
        <dbReference type="Proteomes" id="UP001153678"/>
    </source>
</evidence>
<proteinExistence type="predicted"/>
<dbReference type="EMBL" id="CAMKVN010001022">
    <property type="protein sequence ID" value="CAI2173145.1"/>
    <property type="molecule type" value="Genomic_DNA"/>
</dbReference>
<keyword evidence="6" id="KW-1185">Reference proteome</keyword>
<feature type="compositionally biased region" description="Low complexity" evidence="2">
    <location>
        <begin position="148"/>
        <end position="160"/>
    </location>
</feature>
<dbReference type="Pfam" id="PF10342">
    <property type="entry name" value="Kre9_KNH"/>
    <property type="match status" value="1"/>
</dbReference>
<feature type="signal peptide" evidence="3">
    <location>
        <begin position="1"/>
        <end position="20"/>
    </location>
</feature>
<dbReference type="PANTHER" id="PTHR28154:SF1">
    <property type="entry name" value="CELL WALL SYNTHESIS PROTEIN KNH1-RELATED"/>
    <property type="match status" value="1"/>
</dbReference>
<dbReference type="AlphaFoldDB" id="A0A9W4SKT9"/>
<feature type="chain" id="PRO_5040728654" evidence="3">
    <location>
        <begin position="21"/>
        <end position="219"/>
    </location>
</feature>